<dbReference type="Pfam" id="PF04977">
    <property type="entry name" value="DivIC"/>
    <property type="match status" value="1"/>
</dbReference>
<gene>
    <name evidence="1" type="ORF">MS2017_0582</name>
</gene>
<evidence type="ECO:0000313" key="1">
    <source>
        <dbReference type="EMBL" id="AYQ56318.1"/>
    </source>
</evidence>
<dbReference type="EMBL" id="CP024634">
    <property type="protein sequence ID" value="AYQ56318.1"/>
    <property type="molecule type" value="Genomic_DNA"/>
</dbReference>
<organism evidence="1 2">
    <name type="scientific">Bathymodiolus thermophilus thioautotrophic gill symbiont</name>
    <dbReference type="NCBI Taxonomy" id="2360"/>
    <lineage>
        <taxon>Bacteria</taxon>
        <taxon>Pseudomonadati</taxon>
        <taxon>Pseudomonadota</taxon>
        <taxon>Gammaproteobacteria</taxon>
        <taxon>sulfur-oxidizing symbionts</taxon>
    </lineage>
</organism>
<sequence length="86" mass="10089">MLAAILLILIRQNFLINQFPSSLLEKQAMIDKNEKINQLLKQQNTIKILELQAKNAVDMEILESQARYRFGLIKPSERYYQITKLP</sequence>
<accession>A0A3G3IKT4</accession>
<proteinExistence type="predicted"/>
<dbReference type="KEGG" id="bthg:MS2017_0582"/>
<evidence type="ECO:0000313" key="2">
    <source>
        <dbReference type="Proteomes" id="UP000278334"/>
    </source>
</evidence>
<dbReference type="InterPro" id="IPR007060">
    <property type="entry name" value="FtsL/DivIC"/>
</dbReference>
<reference evidence="1 2" key="1">
    <citation type="submission" date="2017-11" db="EMBL/GenBank/DDBJ databases">
        <title>Genome sequence of the bacterial symbiont EPR9N from a vent mussel Bathymodiolus thermophilus.</title>
        <authorList>
            <person name="Won Y.-J."/>
        </authorList>
    </citation>
    <scope>NUCLEOTIDE SEQUENCE [LARGE SCALE GENOMIC DNA]</scope>
    <source>
        <strain evidence="1 2">EPR9N</strain>
    </source>
</reference>
<protein>
    <recommendedName>
        <fullName evidence="3">Cell division protein FtsB</fullName>
    </recommendedName>
</protein>
<evidence type="ECO:0008006" key="3">
    <source>
        <dbReference type="Google" id="ProtNLM"/>
    </source>
</evidence>
<dbReference type="AlphaFoldDB" id="A0A3G3IKT4"/>
<dbReference type="Proteomes" id="UP000278334">
    <property type="component" value="Chromosome"/>
</dbReference>
<name>A0A3G3IKT4_9GAMM</name>